<accession>A0A0F8ZPX3</accession>
<dbReference type="EMBL" id="LAZR01046720">
    <property type="protein sequence ID" value="KKK95868.1"/>
    <property type="molecule type" value="Genomic_DNA"/>
</dbReference>
<evidence type="ECO:0000313" key="1">
    <source>
        <dbReference type="EMBL" id="KKK95868.1"/>
    </source>
</evidence>
<reference evidence="1" key="1">
    <citation type="journal article" date="2015" name="Nature">
        <title>Complex archaea that bridge the gap between prokaryotes and eukaryotes.</title>
        <authorList>
            <person name="Spang A."/>
            <person name="Saw J.H."/>
            <person name="Jorgensen S.L."/>
            <person name="Zaremba-Niedzwiedzka K."/>
            <person name="Martijn J."/>
            <person name="Lind A.E."/>
            <person name="van Eijk R."/>
            <person name="Schleper C."/>
            <person name="Guy L."/>
            <person name="Ettema T.J."/>
        </authorList>
    </citation>
    <scope>NUCLEOTIDE SEQUENCE</scope>
</reference>
<proteinExistence type="predicted"/>
<dbReference type="AlphaFoldDB" id="A0A0F8ZPX3"/>
<sequence length="60" mass="6797">MSTTTTKSYEIAVRITERLPDRGCFSNAIKTTNEYISLAELMDLIDDEQARQIKEAIDAD</sequence>
<gene>
    <name evidence="1" type="ORF">LCGC14_2668490</name>
</gene>
<comment type="caution">
    <text evidence="1">The sequence shown here is derived from an EMBL/GenBank/DDBJ whole genome shotgun (WGS) entry which is preliminary data.</text>
</comment>
<protein>
    <submittedName>
        <fullName evidence="1">Uncharacterized protein</fullName>
    </submittedName>
</protein>
<organism evidence="1">
    <name type="scientific">marine sediment metagenome</name>
    <dbReference type="NCBI Taxonomy" id="412755"/>
    <lineage>
        <taxon>unclassified sequences</taxon>
        <taxon>metagenomes</taxon>
        <taxon>ecological metagenomes</taxon>
    </lineage>
</organism>
<name>A0A0F8ZPX3_9ZZZZ</name>